<gene>
    <name evidence="3" type="ORF">FB558_6045</name>
</gene>
<comment type="caution">
    <text evidence="3">The sequence shown here is derived from an EMBL/GenBank/DDBJ whole genome shotgun (WGS) entry which is preliminary data.</text>
</comment>
<name>A0A543D900_9PSEU</name>
<accession>A0A543D900</accession>
<feature type="compositionally biased region" description="Low complexity" evidence="1">
    <location>
        <begin position="70"/>
        <end position="79"/>
    </location>
</feature>
<feature type="transmembrane region" description="Helical" evidence="2">
    <location>
        <begin position="21"/>
        <end position="44"/>
    </location>
</feature>
<evidence type="ECO:0000256" key="1">
    <source>
        <dbReference type="SAM" id="MobiDB-lite"/>
    </source>
</evidence>
<keyword evidence="4" id="KW-1185">Reference proteome</keyword>
<protein>
    <recommendedName>
        <fullName evidence="5">Small secreted hydrophilic protein</fullName>
    </recommendedName>
</protein>
<proteinExistence type="predicted"/>
<dbReference type="AlphaFoldDB" id="A0A543D900"/>
<feature type="compositionally biased region" description="Acidic residues" evidence="1">
    <location>
        <begin position="98"/>
        <end position="138"/>
    </location>
</feature>
<reference evidence="3 4" key="1">
    <citation type="submission" date="2019-06" db="EMBL/GenBank/DDBJ databases">
        <title>Sequencing the genomes of 1000 actinobacteria strains.</title>
        <authorList>
            <person name="Klenk H.-P."/>
        </authorList>
    </citation>
    <scope>NUCLEOTIDE SEQUENCE [LARGE SCALE GENOMIC DNA]</scope>
    <source>
        <strain evidence="3 4">DSM 45301</strain>
    </source>
</reference>
<keyword evidence="2" id="KW-0472">Membrane</keyword>
<organism evidence="3 4">
    <name type="scientific">Pseudonocardia kunmingensis</name>
    <dbReference type="NCBI Taxonomy" id="630975"/>
    <lineage>
        <taxon>Bacteria</taxon>
        <taxon>Bacillati</taxon>
        <taxon>Actinomycetota</taxon>
        <taxon>Actinomycetes</taxon>
        <taxon>Pseudonocardiales</taxon>
        <taxon>Pseudonocardiaceae</taxon>
        <taxon>Pseudonocardia</taxon>
    </lineage>
</organism>
<evidence type="ECO:0000313" key="4">
    <source>
        <dbReference type="Proteomes" id="UP000315677"/>
    </source>
</evidence>
<keyword evidence="2" id="KW-1133">Transmembrane helix</keyword>
<keyword evidence="2" id="KW-0812">Transmembrane</keyword>
<evidence type="ECO:0008006" key="5">
    <source>
        <dbReference type="Google" id="ProtNLM"/>
    </source>
</evidence>
<evidence type="ECO:0000313" key="3">
    <source>
        <dbReference type="EMBL" id="TQM05824.1"/>
    </source>
</evidence>
<feature type="region of interest" description="Disordered" evidence="1">
    <location>
        <begin position="49"/>
        <end position="138"/>
    </location>
</feature>
<evidence type="ECO:0000256" key="2">
    <source>
        <dbReference type="SAM" id="Phobius"/>
    </source>
</evidence>
<dbReference type="Proteomes" id="UP000315677">
    <property type="component" value="Unassembled WGS sequence"/>
</dbReference>
<sequence length="138" mass="13848">MRDLSSRSHPPVTRPAHDLGVRLPLLIATAVLLVVGVLAGVVVLGSAADADAPPVEPITVQAPAVPPAAPDAVPGDGQPPAAPAPRDEAGYVAPPPPVDDDDDDLDDDGRDDDGFDDNGDDGPGDDGPGDDDGPDDDD</sequence>
<dbReference type="EMBL" id="VFPA01000004">
    <property type="protein sequence ID" value="TQM05824.1"/>
    <property type="molecule type" value="Genomic_DNA"/>
</dbReference>